<dbReference type="AlphaFoldDB" id="A0AAV7RSJ0"/>
<keyword evidence="2" id="KW-1185">Reference proteome</keyword>
<dbReference type="Proteomes" id="UP001066276">
    <property type="component" value="Chromosome 5"/>
</dbReference>
<accession>A0AAV7RSJ0</accession>
<protein>
    <submittedName>
        <fullName evidence="1">Uncharacterized protein</fullName>
    </submittedName>
</protein>
<reference evidence="1" key="1">
    <citation type="journal article" date="2022" name="bioRxiv">
        <title>Sequencing and chromosome-scale assembly of the giantPleurodeles waltlgenome.</title>
        <authorList>
            <person name="Brown T."/>
            <person name="Elewa A."/>
            <person name="Iarovenko S."/>
            <person name="Subramanian E."/>
            <person name="Araus A.J."/>
            <person name="Petzold A."/>
            <person name="Susuki M."/>
            <person name="Suzuki K.-i.T."/>
            <person name="Hayashi T."/>
            <person name="Toyoda A."/>
            <person name="Oliveira C."/>
            <person name="Osipova E."/>
            <person name="Leigh N.D."/>
            <person name="Simon A."/>
            <person name="Yun M.H."/>
        </authorList>
    </citation>
    <scope>NUCLEOTIDE SEQUENCE</scope>
    <source>
        <strain evidence="1">20211129_DDA</strain>
        <tissue evidence="1">Liver</tissue>
    </source>
</reference>
<dbReference type="EMBL" id="JANPWB010000009">
    <property type="protein sequence ID" value="KAJ1153913.1"/>
    <property type="molecule type" value="Genomic_DNA"/>
</dbReference>
<evidence type="ECO:0000313" key="2">
    <source>
        <dbReference type="Proteomes" id="UP001066276"/>
    </source>
</evidence>
<proteinExistence type="predicted"/>
<name>A0AAV7RSJ0_PLEWA</name>
<evidence type="ECO:0000313" key="1">
    <source>
        <dbReference type="EMBL" id="KAJ1153913.1"/>
    </source>
</evidence>
<sequence length="77" mass="8574">MRCRCCHSRAEWRVRQSVAQGRNEGLMCGARKVVPREAKLSRDRCGVALREACGTTQEHKRSPYLDGTPGVRDGLCG</sequence>
<organism evidence="1 2">
    <name type="scientific">Pleurodeles waltl</name>
    <name type="common">Iberian ribbed newt</name>
    <dbReference type="NCBI Taxonomy" id="8319"/>
    <lineage>
        <taxon>Eukaryota</taxon>
        <taxon>Metazoa</taxon>
        <taxon>Chordata</taxon>
        <taxon>Craniata</taxon>
        <taxon>Vertebrata</taxon>
        <taxon>Euteleostomi</taxon>
        <taxon>Amphibia</taxon>
        <taxon>Batrachia</taxon>
        <taxon>Caudata</taxon>
        <taxon>Salamandroidea</taxon>
        <taxon>Salamandridae</taxon>
        <taxon>Pleurodelinae</taxon>
        <taxon>Pleurodeles</taxon>
    </lineage>
</organism>
<comment type="caution">
    <text evidence="1">The sequence shown here is derived from an EMBL/GenBank/DDBJ whole genome shotgun (WGS) entry which is preliminary data.</text>
</comment>
<gene>
    <name evidence="1" type="ORF">NDU88_006671</name>
</gene>